<dbReference type="AlphaFoldDB" id="A0A2M7CHL8"/>
<proteinExistence type="predicted"/>
<sequence>MLEWETKSKFVSWNLHNLRKTSAYFKTAEYPVACHRDEAISNSETKNTAGLAPLDSLLSF</sequence>
<gene>
    <name evidence="1" type="ORF">COS38_03275</name>
</gene>
<evidence type="ECO:0000313" key="1">
    <source>
        <dbReference type="EMBL" id="PIV25121.1"/>
    </source>
</evidence>
<evidence type="ECO:0000313" key="2">
    <source>
        <dbReference type="Proteomes" id="UP000229966"/>
    </source>
</evidence>
<dbReference type="Proteomes" id="UP000229966">
    <property type="component" value="Unassembled WGS sequence"/>
</dbReference>
<accession>A0A2M7CHL8</accession>
<comment type="caution">
    <text evidence="1">The sequence shown here is derived from an EMBL/GenBank/DDBJ whole genome shotgun (WGS) entry which is preliminary data.</text>
</comment>
<organism evidence="1 2">
    <name type="scientific">Candidatus Berkelbacteria bacterium CG03_land_8_20_14_0_80_40_36</name>
    <dbReference type="NCBI Taxonomy" id="1974509"/>
    <lineage>
        <taxon>Bacteria</taxon>
        <taxon>Candidatus Berkelbacteria</taxon>
    </lineage>
</organism>
<protein>
    <submittedName>
        <fullName evidence="1">Uncharacterized protein</fullName>
    </submittedName>
</protein>
<dbReference type="EMBL" id="PEUM01000096">
    <property type="protein sequence ID" value="PIV25121.1"/>
    <property type="molecule type" value="Genomic_DNA"/>
</dbReference>
<reference evidence="2" key="1">
    <citation type="submission" date="2017-09" db="EMBL/GenBank/DDBJ databases">
        <title>Depth-based differentiation of microbial function through sediment-hosted aquifers and enrichment of novel symbionts in the deep terrestrial subsurface.</title>
        <authorList>
            <person name="Probst A.J."/>
            <person name="Ladd B."/>
            <person name="Jarett J.K."/>
            <person name="Geller-Mcgrath D.E."/>
            <person name="Sieber C.M.K."/>
            <person name="Emerson J.B."/>
            <person name="Anantharaman K."/>
            <person name="Thomas B.C."/>
            <person name="Malmstrom R."/>
            <person name="Stieglmeier M."/>
            <person name="Klingl A."/>
            <person name="Woyke T."/>
            <person name="Ryan C.M."/>
            <person name="Banfield J.F."/>
        </authorList>
    </citation>
    <scope>NUCLEOTIDE SEQUENCE [LARGE SCALE GENOMIC DNA]</scope>
</reference>
<name>A0A2M7CHL8_9BACT</name>